<organism evidence="1 2">
    <name type="scientific">Mesorhizobium tamadayense</name>
    <dbReference type="NCBI Taxonomy" id="425306"/>
    <lineage>
        <taxon>Bacteria</taxon>
        <taxon>Pseudomonadati</taxon>
        <taxon>Pseudomonadota</taxon>
        <taxon>Alphaproteobacteria</taxon>
        <taxon>Hyphomicrobiales</taxon>
        <taxon>Phyllobacteriaceae</taxon>
        <taxon>Mesorhizobium</taxon>
    </lineage>
</organism>
<proteinExistence type="predicted"/>
<dbReference type="AlphaFoldDB" id="A0A3P3FIW3"/>
<comment type="caution">
    <text evidence="1">The sequence shown here is derived from an EMBL/GenBank/DDBJ whole genome shotgun (WGS) entry which is preliminary data.</text>
</comment>
<accession>A0A3P3FIW3</accession>
<protein>
    <submittedName>
        <fullName evidence="1">Uncharacterized protein</fullName>
    </submittedName>
</protein>
<keyword evidence="2" id="KW-1185">Reference proteome</keyword>
<sequence length="98" mass="10799">MMTGNLQQAEERAALIARAIVPVLTAEFIRKPEPRPLSAREQEIMLACGQLGRAVDRLDGAKFASPGAERQARQALELAARNLRKLIDLREGKHGRGK</sequence>
<dbReference type="EMBL" id="RQXT01000025">
    <property type="protein sequence ID" value="RRH98052.1"/>
    <property type="molecule type" value="Genomic_DNA"/>
</dbReference>
<evidence type="ECO:0000313" key="2">
    <source>
        <dbReference type="Proteomes" id="UP000273786"/>
    </source>
</evidence>
<dbReference type="Proteomes" id="UP000273786">
    <property type="component" value="Unassembled WGS sequence"/>
</dbReference>
<evidence type="ECO:0000313" key="1">
    <source>
        <dbReference type="EMBL" id="RRH98052.1"/>
    </source>
</evidence>
<reference evidence="1 2" key="1">
    <citation type="submission" date="2018-11" db="EMBL/GenBank/DDBJ databases">
        <title>the genome of Mesorhizobium tamadayense DSM 28320.</title>
        <authorList>
            <person name="Gao J."/>
        </authorList>
    </citation>
    <scope>NUCLEOTIDE SEQUENCE [LARGE SCALE GENOMIC DNA]</scope>
    <source>
        <strain evidence="1 2">DSM 28320</strain>
    </source>
</reference>
<gene>
    <name evidence="1" type="ORF">EH240_19845</name>
</gene>
<dbReference type="RefSeq" id="WP_125001649.1">
    <property type="nucleotide sequence ID" value="NZ_RQXT01000025.1"/>
</dbReference>
<name>A0A3P3FIW3_9HYPH</name>